<dbReference type="EMBL" id="JPOS01000035">
    <property type="protein sequence ID" value="KGE87431.1"/>
    <property type="molecule type" value="Genomic_DNA"/>
</dbReference>
<evidence type="ECO:0000313" key="2">
    <source>
        <dbReference type="Proteomes" id="UP000029736"/>
    </source>
</evidence>
<keyword evidence="2" id="KW-1185">Reference proteome</keyword>
<gene>
    <name evidence="1" type="ORF">IX84_14525</name>
</gene>
<dbReference type="STRING" id="1524460.IX84_14525"/>
<dbReference type="OrthoDB" id="9765926at2"/>
<dbReference type="InterPro" id="IPR026341">
    <property type="entry name" value="T9SS_type_B"/>
</dbReference>
<sequence length="1899" mass="196658">MRPNQLLLLPVLFLITMFSPVKLIGQCNISNVVLSNIQCFPFGFGQVGFQLNVQGSGPGTFFNVSSPDGIIVAPGPYSYPNGVFINLEPNDINQAQFEIIVEDNTDPNCSFTVTLQNPCASQVSCNITDPGLNFSCNGNGIVLFSLNPTATGNGTSYTVSTSQGFLSSSFAQYGQTTSFLLQFSGAPPSVVEITITDQNDPNCSLTFTFDNPCFSACDLTNPGLGFTTCNDNGTPTDPSDDFYTFPLNPVGSGLGSGYTVSVSGGTVSPPGGNYGSETTFTLTGIGPPAGISVIVTDNDDPNCFTNTIINLPPPCSTAPPCDINYAQIGNVTCSDNGTPNDPSDDTFTFILQVVGDGTSPNGWTANDPLGTTGDYNVVTTMGPYPISGGGFPVVVTDNDDPSCTTISVTIVPPAPCSTPPPCQLTQSTVVTNQCVNGNPVFELLVDGNNTGANYTVSVTGGTISGSNNGNYGQITAFTIIPTSSNVSQFSVTVTGASDPNCTTTTVVPNPCPNCTITSAGLGGQDCNDSGTPSDPTDDLIQFALNPSGQNTGASYTVTASNGTVTPNTAPFGITTTFLTSPGTAGNGPITLTITDSNDPSCSIVVTLPDPGTCSNTTCAFTDPGVISVTCNDAGTPGNPGDDFVLLELFPIGVALSPIGYNLSSPDVTVTPGFGNLGVITAFQLLGAANAGPTITLILSDIDHPDCFLEFTIDNPAPCSVEPCNLNTPTVVTPICDNGVIDFELLVNGTGTGTNYQVNIPGGVLTAGTNGNYGQASPFSFLPNNLSQGNFTLTITDSNDPTCSQTVSLDNPCDACLITSAAVSNVQCADNGTPGDPTDDLVTFAILADGVSTSGSYTVSASGQAVQPSTGNFGSLSSFSLLPGSAGSGPFTLTLTDASDSNCTTTVQLSDPGTCSDACAINAFVTQTTCIPTGVPEDDFFQATIQIINPVGAAGWTAQTPLGPVTGSYNQDVDLGPFLISQGSFSLTITDQLNPGCSTNLLVVPPDPCSVVCEADTTLFDLQSCNPLDTGTVIQNLTGQEGCDSIVITATSLLPSDSIFLVESSCNPADTGIATQVLVNQFGCDSIVITNTLLVDSDTTLIDLQSCNPVDTGTVVQNLTGQTGCDSIVITTTALLPSDSIFLVESSCNPADTGTATQALVNQFGCDSIVITNTMLVDSDTTLIDLQSCNPVDTGAVVQNLTGQTGCDSIVITATTLLPSDSIFLVESSCNPADTGLTTQALVNQFGCDSVVVINTLLVDSDTTLIDLLSCNPLDTGTVVQNLTGQTGCDSIVITTTSLLPSDTTVIFSESCNPIDTGTVENLLQNQSGCDSLVITTTTLLPSDTTLLFSESCNPADTGTVAQTLTNQFGCDSTVITTTSLLPSDTTLLFSESCNPADTGTVAQILANQFGCDSTVITTTTLLPSDTTLLFSESCNPADTGTVAQILANQFGCDSTVITTTMLLPSDTTLLFSESCNPADTGTVAQILANQFGCDSTVITTTTLLPSDTTLLFSESCNPADTGTVAQILANQFGCDSTVITTTTLLPRNTTVFFSQSCNPADTGTVTQILTNQFGCDSIVTTQVLLFSDPDYQLVTDTLCAGESVVINGTVYDQDRPVGQEVVQSIADGCDSVIIDIALLFAEPEAEITTTNPACEGLTGLIEIGPPQNGFAPYTINAAGQILEVFSAIPVTIDVLAGDYTLELTDALGCTVSQAVSIAEGISPELSIDGPLILDEGDTITLRPLINFEPETIEWRPAGQLSCSNCLNPVLEASESTTLLLTASLGGNCSVSANVQIIVERMVDIYAPNVFSPNGDGRNDRFTLLSAPGQIDRIERMEIYDRWGNQVFTQTEFPANNVAVGWDGTFRGEPMGPGVFTYYAQVRLQTGRIILQKGDITLIR</sequence>
<protein>
    <submittedName>
        <fullName evidence="1">Uncharacterized protein</fullName>
    </submittedName>
</protein>
<dbReference type="RefSeq" id="WP_044221784.1">
    <property type="nucleotide sequence ID" value="NZ_JBKAGJ010000027.1"/>
</dbReference>
<dbReference type="NCBIfam" id="TIGR04131">
    <property type="entry name" value="Bac_Flav_CTERM"/>
    <property type="match status" value="1"/>
</dbReference>
<organism evidence="1 2">
    <name type="scientific">Phaeodactylibacter xiamenensis</name>
    <dbReference type="NCBI Taxonomy" id="1524460"/>
    <lineage>
        <taxon>Bacteria</taxon>
        <taxon>Pseudomonadati</taxon>
        <taxon>Bacteroidota</taxon>
        <taxon>Saprospiria</taxon>
        <taxon>Saprospirales</taxon>
        <taxon>Haliscomenobacteraceae</taxon>
        <taxon>Phaeodactylibacter</taxon>
    </lineage>
</organism>
<name>A0A098S5W1_9BACT</name>
<accession>A0A098S5W1</accession>
<dbReference type="Pfam" id="PF13585">
    <property type="entry name" value="CHU_C"/>
    <property type="match status" value="1"/>
</dbReference>
<evidence type="ECO:0000313" key="1">
    <source>
        <dbReference type="EMBL" id="KGE87431.1"/>
    </source>
</evidence>
<reference evidence="1 2" key="1">
    <citation type="journal article" date="2014" name="Int. J. Syst. Evol. Microbiol.">
        <title>Phaeodactylibacter xiamenensis gen. nov., sp. nov., a member of the family Saprospiraceae isolated from the marine alga Phaeodactylum tricornutum.</title>
        <authorList>
            <person name="Chen Z.Jr."/>
            <person name="Lei X."/>
            <person name="Lai Q."/>
            <person name="Li Y."/>
            <person name="Zhang B."/>
            <person name="Zhang J."/>
            <person name="Zhang H."/>
            <person name="Yang L."/>
            <person name="Zheng W."/>
            <person name="Tian Y."/>
            <person name="Yu Z."/>
            <person name="Xu H.Jr."/>
            <person name="Zheng T."/>
        </authorList>
    </citation>
    <scope>NUCLEOTIDE SEQUENCE [LARGE SCALE GENOMIC DNA]</scope>
    <source>
        <strain evidence="1 2">KD52</strain>
    </source>
</reference>
<proteinExistence type="predicted"/>
<comment type="caution">
    <text evidence="1">The sequence shown here is derived from an EMBL/GenBank/DDBJ whole genome shotgun (WGS) entry which is preliminary data.</text>
</comment>
<dbReference type="Proteomes" id="UP000029736">
    <property type="component" value="Unassembled WGS sequence"/>
</dbReference>